<feature type="transmembrane region" description="Helical" evidence="1">
    <location>
        <begin position="45"/>
        <end position="64"/>
    </location>
</feature>
<dbReference type="AlphaFoldDB" id="A0A9X4FHU7"/>
<protein>
    <submittedName>
        <fullName evidence="2">Uncharacterized protein</fullName>
    </submittedName>
</protein>
<gene>
    <name evidence="2" type="ORF">L9W73_17255</name>
</gene>
<keyword evidence="1" id="KW-0472">Membrane</keyword>
<proteinExistence type="predicted"/>
<accession>A0A9X4FHU7</accession>
<organism evidence="2 3">
    <name type="scientific">Vibrio aestuarianus</name>
    <dbReference type="NCBI Taxonomy" id="28171"/>
    <lineage>
        <taxon>Bacteria</taxon>
        <taxon>Pseudomonadati</taxon>
        <taxon>Pseudomonadota</taxon>
        <taxon>Gammaproteobacteria</taxon>
        <taxon>Vibrionales</taxon>
        <taxon>Vibrionaceae</taxon>
        <taxon>Vibrio</taxon>
    </lineage>
</organism>
<dbReference type="Proteomes" id="UP001140973">
    <property type="component" value="Unassembled WGS sequence"/>
</dbReference>
<dbReference type="EMBL" id="JAKNAP010000122">
    <property type="protein sequence ID" value="MDE1359025.1"/>
    <property type="molecule type" value="Genomic_DNA"/>
</dbReference>
<comment type="caution">
    <text evidence="2">The sequence shown here is derived from an EMBL/GenBank/DDBJ whole genome shotgun (WGS) entry which is preliminary data.</text>
</comment>
<keyword evidence="1" id="KW-0812">Transmembrane</keyword>
<evidence type="ECO:0000256" key="1">
    <source>
        <dbReference type="SAM" id="Phobius"/>
    </source>
</evidence>
<reference evidence="2" key="1">
    <citation type="submission" date="2022-02" db="EMBL/GenBank/DDBJ databases">
        <title>Emergence and expansion in Europe of a Vibrio aestuarianus clonal complex pathogenic for oysters.</title>
        <authorList>
            <person name="Mesnil A."/>
            <person name="Travers M.-A."/>
        </authorList>
    </citation>
    <scope>NUCLEOTIDE SEQUENCE</scope>
    <source>
        <strain evidence="2">151-ITT-15-cp-1</strain>
    </source>
</reference>
<evidence type="ECO:0000313" key="3">
    <source>
        <dbReference type="Proteomes" id="UP001140973"/>
    </source>
</evidence>
<dbReference type="RefSeq" id="WP_274674277.1">
    <property type="nucleotide sequence ID" value="NZ_JAKNAP010000122.1"/>
</dbReference>
<evidence type="ECO:0000313" key="2">
    <source>
        <dbReference type="EMBL" id="MDE1359025.1"/>
    </source>
</evidence>
<feature type="transmembrane region" description="Helical" evidence="1">
    <location>
        <begin position="12"/>
        <end position="39"/>
    </location>
</feature>
<name>A0A9X4FHU7_9VIBR</name>
<keyword evidence="1" id="KW-1133">Transmembrane helix</keyword>
<sequence length="79" mass="8790">MNLNEKSRLVSFLLTLFFGPLGLFYSSIAGAFVLCIVAFFTAGTIIVPIICWLLAIGIGDHCVYKHNLNIQQIKELMVK</sequence>